<sequence>MEGRGEFQSDVSSSDSSSECEFTVIGILPNSPSMQHHNSVPLQLCIITQMMRFLLYLPIIPVMSSSAASRRCRIQVRLVAFCGCTSCLLPVGGEMGDSRQPVRFLLYLPIIPVMSSSAASRRCSIQVRLIAFCGCTSCLLPVGGEMGDSRQPVRFCAEIKEK</sequence>
<reference evidence="2" key="1">
    <citation type="submission" date="2017-02" db="UniProtKB">
        <authorList>
            <consortium name="WormBaseParasite"/>
        </authorList>
    </citation>
    <scope>IDENTIFICATION</scope>
</reference>
<dbReference type="AlphaFoldDB" id="A0A0M3IUT4"/>
<evidence type="ECO:0000313" key="1">
    <source>
        <dbReference type="Proteomes" id="UP000036681"/>
    </source>
</evidence>
<name>A0A0M3IUT4_ASCLU</name>
<proteinExistence type="predicted"/>
<accession>A0A0M3IUT4</accession>
<keyword evidence="1" id="KW-1185">Reference proteome</keyword>
<dbReference type="WBParaSite" id="ALUE_0002251201-mRNA-1">
    <property type="protein sequence ID" value="ALUE_0002251201-mRNA-1"/>
    <property type="gene ID" value="ALUE_0002251201"/>
</dbReference>
<dbReference type="Proteomes" id="UP000036681">
    <property type="component" value="Unplaced"/>
</dbReference>
<evidence type="ECO:0000313" key="2">
    <source>
        <dbReference type="WBParaSite" id="ALUE_0002251201-mRNA-1"/>
    </source>
</evidence>
<organism evidence="1 2">
    <name type="scientific">Ascaris lumbricoides</name>
    <name type="common">Giant roundworm</name>
    <dbReference type="NCBI Taxonomy" id="6252"/>
    <lineage>
        <taxon>Eukaryota</taxon>
        <taxon>Metazoa</taxon>
        <taxon>Ecdysozoa</taxon>
        <taxon>Nematoda</taxon>
        <taxon>Chromadorea</taxon>
        <taxon>Rhabditida</taxon>
        <taxon>Spirurina</taxon>
        <taxon>Ascaridomorpha</taxon>
        <taxon>Ascaridoidea</taxon>
        <taxon>Ascarididae</taxon>
        <taxon>Ascaris</taxon>
    </lineage>
</organism>
<protein>
    <submittedName>
        <fullName evidence="2">Uncharacterized protein</fullName>
    </submittedName>
</protein>